<dbReference type="GeneID" id="113467128"/>
<feature type="compositionally biased region" description="Polar residues" evidence="1">
    <location>
        <begin position="682"/>
        <end position="695"/>
    </location>
</feature>
<proteinExistence type="predicted"/>
<feature type="region of interest" description="Disordered" evidence="1">
    <location>
        <begin position="747"/>
        <end position="767"/>
    </location>
</feature>
<dbReference type="AlphaFoldDB" id="A0A3Q0IWA5"/>
<feature type="compositionally biased region" description="Basic and acidic residues" evidence="1">
    <location>
        <begin position="328"/>
        <end position="388"/>
    </location>
</feature>
<feature type="compositionally biased region" description="Basic and acidic residues" evidence="1">
    <location>
        <begin position="605"/>
        <end position="632"/>
    </location>
</feature>
<evidence type="ECO:0000256" key="1">
    <source>
        <dbReference type="SAM" id="MobiDB-lite"/>
    </source>
</evidence>
<feature type="compositionally biased region" description="Basic and acidic residues" evidence="1">
    <location>
        <begin position="643"/>
        <end position="658"/>
    </location>
</feature>
<feature type="compositionally biased region" description="Basic and acidic residues" evidence="1">
    <location>
        <begin position="230"/>
        <end position="253"/>
    </location>
</feature>
<dbReference type="Gene3D" id="3.70.10.10">
    <property type="match status" value="1"/>
</dbReference>
<protein>
    <submittedName>
        <fullName evidence="3">TRAF3-interacting protein 1-like</fullName>
    </submittedName>
</protein>
<sequence length="963" mass="107668">MGNWNTIFKQCQEFLISLVGCTHSRAILDLIVNLCNSNATRGVLISPIVNELSARITSDSTLLDLALTTKEEGDTQDYVFIAPSAESMVIPLTQHQKEKLRSRPENIPALYQDLSQSSMNSQNSQDCIVLTAGHPMDCEGLDIDMVGTKKGNVGLNIMDIDNTTGKANKKESAARTVPAALDMDENASDVFSLDAPPVEETLNEINIENQINRLREDLVPLRKIKAGGDLKEAGKEPVPPRKIKAGADLKEGGNEELVTLNDENQMMKVSAKKNAESARTDEVPRKSRRRDSDSERSDRDHSDESRKSTKLIPIDEREVPRTRKSLGKLKENEAKSESPNRRKQSFSDKRNDSEGIERGRKQLRSEELRSEVGKRRNDSEERERDQSPRRQLIGGSESPSRRKKLLKRNAQEERPEEDSKRKRVEETAKGDRNGKEKEDKSEKEKDVDKNGKEKEADKTGKEADKNGKISKASNETADRKEELKTPTRRQSERKCSSPFNTKDFIVDLPTRRKSAPALAMPSKAVNTAAEDAEMDAPKAEEEVEDVNVAKGKGDARRKSAPTETLLNESDKQTNVEEEVEEVNVAKGKGYARRKSAPAEALPNESDDKQTRSDENVKNDEVNATKTKGDARRKSAPTETYPDESDKTRSSDENVKEDEASQTNEQTEKKERPTRKSILKASKVQTQVEESSSEANEATGDKPQRSTRQSIRTCGKLDPLELSGGFRGCGSFSCQGIQKESETNPAVECEKDNGSQASNNSTFEKHHDTASYVEPSVLETLQGTLETDAQRLQSLVNSMEDEYDEEFDSLVDEIEEIITFEKHLDTASYVEPSVLETLQGTLETEAQRLQSLVNSMEDEYDEEFDSLVCISSSSEFVDIFRCDENLSFRYTYAQFKPIIKFLQVAIKANLRGTSEGLLCFHFVICLDMNSSQERQYNYIEYFSKGVASLCVGGGMGIAIAIERL</sequence>
<feature type="compositionally biased region" description="Basic and acidic residues" evidence="1">
    <location>
        <begin position="409"/>
        <end position="467"/>
    </location>
</feature>
<evidence type="ECO:0000313" key="3">
    <source>
        <dbReference type="RefSeq" id="XP_026678928.1"/>
    </source>
</evidence>
<feature type="compositionally biased region" description="Basic and acidic residues" evidence="1">
    <location>
        <begin position="273"/>
        <end position="321"/>
    </location>
</feature>
<name>A0A3Q0IWA5_DIACI</name>
<accession>A0A3Q0IWA5</accession>
<dbReference type="GO" id="GO:0016747">
    <property type="term" value="F:acyltransferase activity, transferring groups other than amino-acyl groups"/>
    <property type="evidence" value="ECO:0007669"/>
    <property type="project" value="InterPro"/>
</dbReference>
<keyword evidence="2" id="KW-1185">Reference proteome</keyword>
<dbReference type="InterPro" id="IPR020610">
    <property type="entry name" value="Thiolase_AS"/>
</dbReference>
<reference evidence="3" key="1">
    <citation type="submission" date="2025-08" db="UniProtKB">
        <authorList>
            <consortium name="RefSeq"/>
        </authorList>
    </citation>
    <scope>IDENTIFICATION</scope>
</reference>
<dbReference type="PaxDb" id="121845-A0A3Q0IWA5"/>
<gene>
    <name evidence="3" type="primary">LOC113467128</name>
</gene>
<dbReference type="RefSeq" id="XP_026678928.1">
    <property type="nucleotide sequence ID" value="XM_026823127.1"/>
</dbReference>
<dbReference type="KEGG" id="dci:113467128"/>
<organism evidence="2 3">
    <name type="scientific">Diaphorina citri</name>
    <name type="common">Asian citrus psyllid</name>
    <dbReference type="NCBI Taxonomy" id="121845"/>
    <lineage>
        <taxon>Eukaryota</taxon>
        <taxon>Metazoa</taxon>
        <taxon>Ecdysozoa</taxon>
        <taxon>Arthropoda</taxon>
        <taxon>Hexapoda</taxon>
        <taxon>Insecta</taxon>
        <taxon>Pterygota</taxon>
        <taxon>Neoptera</taxon>
        <taxon>Paraneoptera</taxon>
        <taxon>Hemiptera</taxon>
        <taxon>Sternorrhyncha</taxon>
        <taxon>Psylloidea</taxon>
        <taxon>Psyllidae</taxon>
        <taxon>Diaphorininae</taxon>
        <taxon>Diaphorina</taxon>
    </lineage>
</organism>
<dbReference type="Proteomes" id="UP000079169">
    <property type="component" value="Unplaced"/>
</dbReference>
<evidence type="ECO:0000313" key="2">
    <source>
        <dbReference type="Proteomes" id="UP000079169"/>
    </source>
</evidence>
<feature type="region of interest" description="Disordered" evidence="1">
    <location>
        <begin position="230"/>
        <end position="711"/>
    </location>
</feature>
<dbReference type="PROSITE" id="PS00099">
    <property type="entry name" value="THIOLASE_3"/>
    <property type="match status" value="1"/>
</dbReference>
<feature type="compositionally biased region" description="Basic and acidic residues" evidence="1">
    <location>
        <begin position="476"/>
        <end position="495"/>
    </location>
</feature>